<dbReference type="OrthoDB" id="7065572at2"/>
<proteinExistence type="predicted"/>
<dbReference type="RefSeq" id="WP_089884964.1">
    <property type="nucleotide sequence ID" value="NZ_FNGV01000001.1"/>
</dbReference>
<feature type="chain" id="PRO_5011472657" evidence="1">
    <location>
        <begin position="27"/>
        <end position="266"/>
    </location>
</feature>
<evidence type="ECO:0000256" key="1">
    <source>
        <dbReference type="SAM" id="SignalP"/>
    </source>
</evidence>
<reference evidence="2 3" key="1">
    <citation type="submission" date="2016-10" db="EMBL/GenBank/DDBJ databases">
        <authorList>
            <person name="de Groot N.N."/>
        </authorList>
    </citation>
    <scope>NUCLEOTIDE SEQUENCE [LARGE SCALE GENOMIC DNA]</scope>
    <source>
        <strain evidence="2 3">DSM 19886</strain>
    </source>
</reference>
<feature type="signal peptide" evidence="1">
    <location>
        <begin position="1"/>
        <end position="26"/>
    </location>
</feature>
<sequence length="266" mass="30569">MKNSKISFVVLMALFTGATMMLSAQGGSVNIEDYFPGPNLMKIVLAENNGLKLSETQLNLFTEWGKEHQSIIAAKNKRIADLEKEGKSLSQNSAPDDEILKKVDETNNLRLEVASTKLSCRDLLRDNLKSKQWKMLVSKYKKDHPFNERKKMMEVIQHVNPVPNYMSVINANISELDISQEQKKITDAWSTQNHPEMMKMANQIISLEADIYNKSLKNTSKEIIYKNFEEINKIRTQIVERKTKCRNLVKQTLSDDQWTELVAKTM</sequence>
<evidence type="ECO:0000313" key="3">
    <source>
        <dbReference type="Proteomes" id="UP000199440"/>
    </source>
</evidence>
<keyword evidence="3" id="KW-1185">Reference proteome</keyword>
<gene>
    <name evidence="2" type="ORF">SAMN04488514_101530</name>
</gene>
<organism evidence="2 3">
    <name type="scientific">Kriegella aquimaris</name>
    <dbReference type="NCBI Taxonomy" id="192904"/>
    <lineage>
        <taxon>Bacteria</taxon>
        <taxon>Pseudomonadati</taxon>
        <taxon>Bacteroidota</taxon>
        <taxon>Flavobacteriia</taxon>
        <taxon>Flavobacteriales</taxon>
        <taxon>Flavobacteriaceae</taxon>
        <taxon>Kriegella</taxon>
    </lineage>
</organism>
<dbReference type="STRING" id="192904.SAMN04488514_101530"/>
<protein>
    <submittedName>
        <fullName evidence="2">Uncharacterized protein</fullName>
    </submittedName>
</protein>
<keyword evidence="1" id="KW-0732">Signal</keyword>
<dbReference type="Proteomes" id="UP000199440">
    <property type="component" value="Unassembled WGS sequence"/>
</dbReference>
<name>A0A1G9JGD5_9FLAO</name>
<dbReference type="AlphaFoldDB" id="A0A1G9JGD5"/>
<accession>A0A1G9JGD5</accession>
<dbReference type="EMBL" id="FNGV01000001">
    <property type="protein sequence ID" value="SDL36183.1"/>
    <property type="molecule type" value="Genomic_DNA"/>
</dbReference>
<evidence type="ECO:0000313" key="2">
    <source>
        <dbReference type="EMBL" id="SDL36183.1"/>
    </source>
</evidence>